<keyword evidence="8" id="KW-0626">Porin</keyword>
<dbReference type="InterPro" id="IPR023614">
    <property type="entry name" value="Porin_dom_sf"/>
</dbReference>
<accession>A0ABT7N7X7</accession>
<dbReference type="SUPFAM" id="SSF56935">
    <property type="entry name" value="Porins"/>
    <property type="match status" value="1"/>
</dbReference>
<keyword evidence="3" id="KW-0813">Transport</keyword>
<evidence type="ECO:0000256" key="10">
    <source>
        <dbReference type="ARBA" id="ARBA00023237"/>
    </source>
</evidence>
<dbReference type="PANTHER" id="PTHR34501:SF9">
    <property type="entry name" value="MAJOR OUTER MEMBRANE PROTEIN P.IA"/>
    <property type="match status" value="1"/>
</dbReference>
<reference evidence="12" key="1">
    <citation type="submission" date="2023-06" db="EMBL/GenBank/DDBJ databases">
        <authorList>
            <person name="Jiang Y."/>
            <person name="Liu Q."/>
        </authorList>
    </citation>
    <scope>NUCLEOTIDE SEQUENCE</scope>
    <source>
        <strain evidence="12">CGMCC 1.12089</strain>
    </source>
</reference>
<dbReference type="Pfam" id="PF13609">
    <property type="entry name" value="Porin_4"/>
    <property type="match status" value="1"/>
</dbReference>
<dbReference type="InterPro" id="IPR050298">
    <property type="entry name" value="Gram-neg_bact_OMP"/>
</dbReference>
<sequence>MHDGLSTLYGSPPSRSSLDGQQCASAARCVVAVAVCLFSGSAAAQGAMIYGIMDVGFEYSDMGTAQRARVISGGLSGSRLGYHAWEDVGRGWTAEFRLESGIRLDTGILAQGGRMFGRESSVGISHASLGTLKLGRLPTPYWSTQDEVDAFRRGLNGAPGALSRSGSVAREPLPLLVTARADNAVDYTSPTWRGFSLDALVAAGESNTVVGATRSLGLRFEHGPWVLVSAWGEQESGQPGDGPLKALVTGVRYDFGPGELIVGYTDERNFCSACVGRQAQVAGVAEGGASSFKLANIGMRLPLGRFLLIAQYTRITDHSDYAVPLGERDANYAAVGLEYRLSPRTTLYGGLGTVDNRNGSKYVLGTGSVQQPPDFVAAEDARVTTMSMGVRHSF</sequence>
<gene>
    <name evidence="12" type="ORF">QTH91_06170</name>
</gene>
<evidence type="ECO:0000256" key="1">
    <source>
        <dbReference type="ARBA" id="ARBA00004571"/>
    </source>
</evidence>
<evidence type="ECO:0000256" key="2">
    <source>
        <dbReference type="ARBA" id="ARBA00011233"/>
    </source>
</evidence>
<dbReference type="Gene3D" id="2.40.160.10">
    <property type="entry name" value="Porin"/>
    <property type="match status" value="1"/>
</dbReference>
<dbReference type="CDD" id="cd00342">
    <property type="entry name" value="gram_neg_porins"/>
    <property type="match status" value="1"/>
</dbReference>
<feature type="domain" description="Porin" evidence="11">
    <location>
        <begin position="33"/>
        <end position="358"/>
    </location>
</feature>
<evidence type="ECO:0000313" key="13">
    <source>
        <dbReference type="Proteomes" id="UP001174908"/>
    </source>
</evidence>
<name>A0ABT7N7X7_9BURK</name>
<keyword evidence="5" id="KW-0812">Transmembrane</keyword>
<comment type="subunit">
    <text evidence="2">Homotrimer.</text>
</comment>
<comment type="subcellular location">
    <subcellularLocation>
        <location evidence="1">Cell outer membrane</location>
        <topology evidence="1">Multi-pass membrane protein</topology>
    </subcellularLocation>
</comment>
<dbReference type="PANTHER" id="PTHR34501">
    <property type="entry name" value="PROTEIN YDDL-RELATED"/>
    <property type="match status" value="1"/>
</dbReference>
<dbReference type="RefSeq" id="WP_286659124.1">
    <property type="nucleotide sequence ID" value="NZ_JASZYV010000001.1"/>
</dbReference>
<keyword evidence="6" id="KW-0732">Signal</keyword>
<evidence type="ECO:0000313" key="12">
    <source>
        <dbReference type="EMBL" id="MDM0044059.1"/>
    </source>
</evidence>
<evidence type="ECO:0000256" key="5">
    <source>
        <dbReference type="ARBA" id="ARBA00022692"/>
    </source>
</evidence>
<comment type="caution">
    <text evidence="12">The sequence shown here is derived from an EMBL/GenBank/DDBJ whole genome shotgun (WGS) entry which is preliminary data.</text>
</comment>
<keyword evidence="10" id="KW-0998">Cell outer membrane</keyword>
<keyword evidence="13" id="KW-1185">Reference proteome</keyword>
<keyword evidence="9" id="KW-0472">Membrane</keyword>
<proteinExistence type="predicted"/>
<keyword evidence="7" id="KW-0406">Ion transport</keyword>
<dbReference type="InterPro" id="IPR033900">
    <property type="entry name" value="Gram_neg_porin_domain"/>
</dbReference>
<keyword evidence="4" id="KW-1134">Transmembrane beta strand</keyword>
<dbReference type="Proteomes" id="UP001174908">
    <property type="component" value="Unassembled WGS sequence"/>
</dbReference>
<evidence type="ECO:0000256" key="7">
    <source>
        <dbReference type="ARBA" id="ARBA00023065"/>
    </source>
</evidence>
<organism evidence="12 13">
    <name type="scientific">Variovorax dokdonensis</name>
    <dbReference type="NCBI Taxonomy" id="344883"/>
    <lineage>
        <taxon>Bacteria</taxon>
        <taxon>Pseudomonadati</taxon>
        <taxon>Pseudomonadota</taxon>
        <taxon>Betaproteobacteria</taxon>
        <taxon>Burkholderiales</taxon>
        <taxon>Comamonadaceae</taxon>
        <taxon>Variovorax</taxon>
    </lineage>
</organism>
<evidence type="ECO:0000256" key="3">
    <source>
        <dbReference type="ARBA" id="ARBA00022448"/>
    </source>
</evidence>
<evidence type="ECO:0000256" key="8">
    <source>
        <dbReference type="ARBA" id="ARBA00023114"/>
    </source>
</evidence>
<evidence type="ECO:0000256" key="4">
    <source>
        <dbReference type="ARBA" id="ARBA00022452"/>
    </source>
</evidence>
<dbReference type="EMBL" id="JASZYV010000001">
    <property type="protein sequence ID" value="MDM0044059.1"/>
    <property type="molecule type" value="Genomic_DNA"/>
</dbReference>
<evidence type="ECO:0000259" key="11">
    <source>
        <dbReference type="Pfam" id="PF13609"/>
    </source>
</evidence>
<protein>
    <submittedName>
        <fullName evidence="12">Porin</fullName>
    </submittedName>
</protein>
<evidence type="ECO:0000256" key="6">
    <source>
        <dbReference type="ARBA" id="ARBA00022729"/>
    </source>
</evidence>
<evidence type="ECO:0000256" key="9">
    <source>
        <dbReference type="ARBA" id="ARBA00023136"/>
    </source>
</evidence>